<feature type="compositionally biased region" description="Basic and acidic residues" evidence="1">
    <location>
        <begin position="79"/>
        <end position="104"/>
    </location>
</feature>
<name>A0ABU9BRF1_9BURK</name>
<sequence>MQLATCSRWLGASAGIVIALVAAPVGAVETLTGGAASVCREGKVEMIIGGARAASTCTGSTRAAAPVASRTAVSPMRISDTEQRQRDQDRRAILESELQRERQTLAEQTRQGSGVDEAAVNRTRSNLAALQRELGRDDL</sequence>
<organism evidence="2 3">
    <name type="scientific">Ideonella lacteola</name>
    <dbReference type="NCBI Taxonomy" id="2984193"/>
    <lineage>
        <taxon>Bacteria</taxon>
        <taxon>Pseudomonadati</taxon>
        <taxon>Pseudomonadota</taxon>
        <taxon>Betaproteobacteria</taxon>
        <taxon>Burkholderiales</taxon>
        <taxon>Sphaerotilaceae</taxon>
        <taxon>Ideonella</taxon>
    </lineage>
</organism>
<proteinExistence type="predicted"/>
<evidence type="ECO:0000256" key="1">
    <source>
        <dbReference type="SAM" id="MobiDB-lite"/>
    </source>
</evidence>
<protein>
    <recommendedName>
        <fullName evidence="4">DUF4124 domain-containing protein</fullName>
    </recommendedName>
</protein>
<evidence type="ECO:0000313" key="2">
    <source>
        <dbReference type="EMBL" id="MEK8031078.1"/>
    </source>
</evidence>
<keyword evidence="3" id="KW-1185">Reference proteome</keyword>
<dbReference type="RefSeq" id="WP_341425440.1">
    <property type="nucleotide sequence ID" value="NZ_JBBUTG010000004.1"/>
</dbReference>
<evidence type="ECO:0008006" key="4">
    <source>
        <dbReference type="Google" id="ProtNLM"/>
    </source>
</evidence>
<evidence type="ECO:0000313" key="3">
    <source>
        <dbReference type="Proteomes" id="UP001371218"/>
    </source>
</evidence>
<dbReference type="Proteomes" id="UP001371218">
    <property type="component" value="Unassembled WGS sequence"/>
</dbReference>
<comment type="caution">
    <text evidence="2">The sequence shown here is derived from an EMBL/GenBank/DDBJ whole genome shotgun (WGS) entry which is preliminary data.</text>
</comment>
<reference evidence="2 3" key="1">
    <citation type="submission" date="2024-04" db="EMBL/GenBank/DDBJ databases">
        <title>Novel species of the genus Ideonella isolated from streams.</title>
        <authorList>
            <person name="Lu H."/>
        </authorList>
    </citation>
    <scope>NUCLEOTIDE SEQUENCE [LARGE SCALE GENOMIC DNA]</scope>
    <source>
        <strain evidence="2 3">DXS29W</strain>
    </source>
</reference>
<gene>
    <name evidence="2" type="ORF">AACH06_09655</name>
</gene>
<dbReference type="EMBL" id="JBBUTG010000004">
    <property type="protein sequence ID" value="MEK8031078.1"/>
    <property type="molecule type" value="Genomic_DNA"/>
</dbReference>
<feature type="region of interest" description="Disordered" evidence="1">
    <location>
        <begin position="66"/>
        <end position="124"/>
    </location>
</feature>
<accession>A0ABU9BRF1</accession>